<gene>
    <name evidence="1" type="ORF">EHAR0213_LOCUS1875</name>
</gene>
<dbReference type="PANTHER" id="PTHR12126:SF11">
    <property type="entry name" value="NADH DEHYDROGENASE [UBIQUINONE] 1 ALPHA SUBCOMPLEX SUBUNIT 9, MITOCHONDRIAL"/>
    <property type="match status" value="1"/>
</dbReference>
<organism evidence="1">
    <name type="scientific">Euplotes harpa</name>
    <dbReference type="NCBI Taxonomy" id="151035"/>
    <lineage>
        <taxon>Eukaryota</taxon>
        <taxon>Sar</taxon>
        <taxon>Alveolata</taxon>
        <taxon>Ciliophora</taxon>
        <taxon>Intramacronucleata</taxon>
        <taxon>Spirotrichea</taxon>
        <taxon>Hypotrichia</taxon>
        <taxon>Euplotida</taxon>
        <taxon>Euplotidae</taxon>
        <taxon>Euplotes</taxon>
    </lineage>
</organism>
<protein>
    <submittedName>
        <fullName evidence="1">Uncharacterized protein</fullName>
    </submittedName>
</protein>
<sequence length="203" mass="23705">MLRTKWIGEQKVREIYPDVTILRPTTLFNSIDHNNSPHGKWGYMLKLFNRTFFQVKGANALVQPVDAGDVALAVMNALRLDESAGQVYELGGPHVYSWNELYEELYHVTGVKPYVIPINMETAMEWSHSPQLSSIYRYLVKYYMYPEFIIGESFDVVTNPDEKSFEDLYIKPVAFAQKAREYVHDIVWHNRGMIKIEEEKYVD</sequence>
<dbReference type="InterPro" id="IPR036291">
    <property type="entry name" value="NAD(P)-bd_dom_sf"/>
</dbReference>
<reference evidence="1" key="1">
    <citation type="submission" date="2021-01" db="EMBL/GenBank/DDBJ databases">
        <authorList>
            <person name="Corre E."/>
            <person name="Pelletier E."/>
            <person name="Niang G."/>
            <person name="Scheremetjew M."/>
            <person name="Finn R."/>
            <person name="Kale V."/>
            <person name="Holt S."/>
            <person name="Cochrane G."/>
            <person name="Meng A."/>
            <person name="Brown T."/>
            <person name="Cohen L."/>
        </authorList>
    </citation>
    <scope>NUCLEOTIDE SEQUENCE</scope>
    <source>
        <strain evidence="1">FSP1.4</strain>
    </source>
</reference>
<dbReference type="AlphaFoldDB" id="A0A7S3J2X1"/>
<proteinExistence type="predicted"/>
<evidence type="ECO:0000313" key="1">
    <source>
        <dbReference type="EMBL" id="CAE0342968.1"/>
    </source>
</evidence>
<dbReference type="PANTHER" id="PTHR12126">
    <property type="entry name" value="NADH-UBIQUINONE OXIDOREDUCTASE 39 KDA SUBUNIT-RELATED"/>
    <property type="match status" value="1"/>
</dbReference>
<dbReference type="Gene3D" id="3.40.50.720">
    <property type="entry name" value="NAD(P)-binding Rossmann-like Domain"/>
    <property type="match status" value="1"/>
</dbReference>
<dbReference type="SUPFAM" id="SSF51735">
    <property type="entry name" value="NAD(P)-binding Rossmann-fold domains"/>
    <property type="match status" value="1"/>
</dbReference>
<dbReference type="InterPro" id="IPR051207">
    <property type="entry name" value="ComplexI_NDUFA9_subunit"/>
</dbReference>
<dbReference type="GO" id="GO:0005739">
    <property type="term" value="C:mitochondrion"/>
    <property type="evidence" value="ECO:0007669"/>
    <property type="project" value="TreeGrafter"/>
</dbReference>
<dbReference type="GO" id="GO:0044877">
    <property type="term" value="F:protein-containing complex binding"/>
    <property type="evidence" value="ECO:0007669"/>
    <property type="project" value="TreeGrafter"/>
</dbReference>
<accession>A0A7S3J2X1</accession>
<name>A0A7S3J2X1_9SPIT</name>
<dbReference type="EMBL" id="HBII01004053">
    <property type="protein sequence ID" value="CAE0342968.1"/>
    <property type="molecule type" value="Transcribed_RNA"/>
</dbReference>